<evidence type="ECO:0000313" key="4">
    <source>
        <dbReference type="EMBL" id="MBS5964208.1"/>
    </source>
</evidence>
<dbReference type="RefSeq" id="WP_094205246.1">
    <property type="nucleotide sequence ID" value="NZ_CACRTP010000022.1"/>
</dbReference>
<evidence type="ECO:0000256" key="1">
    <source>
        <dbReference type="SAM" id="MobiDB-lite"/>
    </source>
</evidence>
<dbReference type="AlphaFoldDB" id="A0A233V0W3"/>
<evidence type="ECO:0000313" key="5">
    <source>
        <dbReference type="EMBL" id="OXZ28635.1"/>
    </source>
</evidence>
<dbReference type="Pfam" id="PF13529">
    <property type="entry name" value="Peptidase_C39_2"/>
    <property type="match status" value="1"/>
</dbReference>
<comment type="caution">
    <text evidence="5">The sequence shown here is derived from an EMBL/GenBank/DDBJ whole genome shotgun (WGS) entry which is preliminary data.</text>
</comment>
<feature type="region of interest" description="Disordered" evidence="1">
    <location>
        <begin position="53"/>
        <end position="77"/>
    </location>
</feature>
<evidence type="ECO:0000313" key="6">
    <source>
        <dbReference type="Proteomes" id="UP000215413"/>
    </source>
</evidence>
<sequence>MIRNNHDRFLEEKRRRAVKRRIVFSVFLLVILFSIIKVKNDRQEHAAEQKQAEIAQEKKTSVQQDSKPEEPVEKEKTDEEVFEEIKKTENIYQNTFKRNELLHNLEVYAKYNPNAKLVMKNADDIHPSLLKLAGNNYTAVNFVAKTIDSTIKNDYSYPENANNSNVPLYLQWDKRWGYEKYGYGIIGFTGCGPTSCAMAMSYLKNDPSITPAKIAEESDRNGYSSSEGTSWGFYPYIARKYGLKAVQMDANYNVIKENIKKGNPILISVRPGDFTQTGHVMVISGIDSNGNIIINDPNSFTNSQKSWKYDRLQPQIKAMWVFSNGV</sequence>
<dbReference type="InterPro" id="IPR039564">
    <property type="entry name" value="Peptidase_C39-like"/>
</dbReference>
<keyword evidence="2" id="KW-0812">Transmembrane</keyword>
<dbReference type="Proteomes" id="UP000730862">
    <property type="component" value="Unassembled WGS sequence"/>
</dbReference>
<dbReference type="Gene3D" id="3.90.70.10">
    <property type="entry name" value="Cysteine proteinases"/>
    <property type="match status" value="1"/>
</dbReference>
<evidence type="ECO:0000259" key="3">
    <source>
        <dbReference type="Pfam" id="PF13529"/>
    </source>
</evidence>
<keyword evidence="2" id="KW-1133">Transmembrane helix</keyword>
<reference evidence="5" key="1">
    <citation type="journal article" date="2017" name="J. Clin. Microbiol.">
        <title>Finegoldia magna Isolated from Orthopedic Joint Implant-Associated Infections.</title>
        <authorList>
            <person name="Soderquist B."/>
            <person name="Bjorklund S."/>
            <person name="Hellmark B."/>
            <person name="Jensen A."/>
            <person name="Bruggemann H."/>
        </authorList>
    </citation>
    <scope>NUCLEOTIDE SEQUENCE</scope>
    <source>
        <strain evidence="5">CCUG 54800</strain>
    </source>
</reference>
<proteinExistence type="predicted"/>
<reference evidence="6" key="2">
    <citation type="submission" date="2017-04" db="EMBL/GenBank/DDBJ databases">
        <title>Finegoldia magna isolated from orthopedic joint implant-associated infections.</title>
        <authorList>
            <person name="Bjorklund S."/>
            <person name="Bruggemann H."/>
            <person name="Jensen A."/>
            <person name="Hellmark B."/>
            <person name="Soderquist B."/>
        </authorList>
    </citation>
    <scope>NUCLEOTIDE SEQUENCE [LARGE SCALE GENOMIC DNA]</scope>
    <source>
        <strain evidence="6">CCUG 54800</strain>
    </source>
</reference>
<organism evidence="5 6">
    <name type="scientific">Finegoldia magna</name>
    <name type="common">Peptostreptococcus magnus</name>
    <dbReference type="NCBI Taxonomy" id="1260"/>
    <lineage>
        <taxon>Bacteria</taxon>
        <taxon>Bacillati</taxon>
        <taxon>Bacillota</taxon>
        <taxon>Tissierellia</taxon>
        <taxon>Tissierellales</taxon>
        <taxon>Peptoniphilaceae</taxon>
        <taxon>Finegoldia</taxon>
    </lineage>
</organism>
<reference evidence="4" key="3">
    <citation type="submission" date="2021-02" db="EMBL/GenBank/DDBJ databases">
        <title>Infant gut strain persistence is associated with maternal origin, phylogeny, and functional potential including surface adhesion and iron acquisition.</title>
        <authorList>
            <person name="Lou Y.C."/>
        </authorList>
    </citation>
    <scope>NUCLEOTIDE SEQUENCE</scope>
    <source>
        <strain evidence="4">L3_058_000G1_dasL3_058_000G1_concoct_72</strain>
    </source>
</reference>
<keyword evidence="2" id="KW-0472">Membrane</keyword>
<evidence type="ECO:0000256" key="2">
    <source>
        <dbReference type="SAM" id="Phobius"/>
    </source>
</evidence>
<protein>
    <submittedName>
        <fullName evidence="4">C39 family peptidase</fullName>
    </submittedName>
</protein>
<feature type="transmembrane region" description="Helical" evidence="2">
    <location>
        <begin position="21"/>
        <end position="38"/>
    </location>
</feature>
<dbReference type="Proteomes" id="UP000215413">
    <property type="component" value="Unassembled WGS sequence"/>
</dbReference>
<name>A0A233V0W3_FINMA</name>
<accession>A0A233V0W3</accession>
<dbReference type="EMBL" id="NDYC01000009">
    <property type="protein sequence ID" value="OXZ28635.1"/>
    <property type="molecule type" value="Genomic_DNA"/>
</dbReference>
<gene>
    <name evidence="5" type="ORF">B9N49_01670</name>
    <name evidence="4" type="ORF">KIA07_00870</name>
</gene>
<dbReference type="EMBL" id="JAHAIK010000002">
    <property type="protein sequence ID" value="MBS5964208.1"/>
    <property type="molecule type" value="Genomic_DNA"/>
</dbReference>
<feature type="domain" description="Peptidase C39-like" evidence="3">
    <location>
        <begin position="165"/>
        <end position="298"/>
    </location>
</feature>